<proteinExistence type="predicted"/>
<dbReference type="Proteomes" id="UP000315750">
    <property type="component" value="Chromosome"/>
</dbReference>
<dbReference type="AlphaFoldDB" id="A0A518AKN8"/>
<gene>
    <name evidence="1" type="ORF">Pan181_14780</name>
</gene>
<organism evidence="1 2">
    <name type="scientific">Aeoliella mucimassa</name>
    <dbReference type="NCBI Taxonomy" id="2527972"/>
    <lineage>
        <taxon>Bacteria</taxon>
        <taxon>Pseudomonadati</taxon>
        <taxon>Planctomycetota</taxon>
        <taxon>Planctomycetia</taxon>
        <taxon>Pirellulales</taxon>
        <taxon>Lacipirellulaceae</taxon>
        <taxon>Aeoliella</taxon>
    </lineage>
</organism>
<keyword evidence="2" id="KW-1185">Reference proteome</keyword>
<name>A0A518AKN8_9BACT</name>
<dbReference type="EMBL" id="CP036278">
    <property type="protein sequence ID" value="QDU55289.1"/>
    <property type="molecule type" value="Genomic_DNA"/>
</dbReference>
<reference evidence="1 2" key="1">
    <citation type="submission" date="2019-02" db="EMBL/GenBank/DDBJ databases">
        <title>Deep-cultivation of Planctomycetes and their phenomic and genomic characterization uncovers novel biology.</title>
        <authorList>
            <person name="Wiegand S."/>
            <person name="Jogler M."/>
            <person name="Boedeker C."/>
            <person name="Pinto D."/>
            <person name="Vollmers J."/>
            <person name="Rivas-Marin E."/>
            <person name="Kohn T."/>
            <person name="Peeters S.H."/>
            <person name="Heuer A."/>
            <person name="Rast P."/>
            <person name="Oberbeckmann S."/>
            <person name="Bunk B."/>
            <person name="Jeske O."/>
            <person name="Meyerdierks A."/>
            <person name="Storesund J.E."/>
            <person name="Kallscheuer N."/>
            <person name="Luecker S."/>
            <person name="Lage O.M."/>
            <person name="Pohl T."/>
            <person name="Merkel B.J."/>
            <person name="Hornburger P."/>
            <person name="Mueller R.-W."/>
            <person name="Bruemmer F."/>
            <person name="Labrenz M."/>
            <person name="Spormann A.M."/>
            <person name="Op den Camp H."/>
            <person name="Overmann J."/>
            <person name="Amann R."/>
            <person name="Jetten M.S.M."/>
            <person name="Mascher T."/>
            <person name="Medema M.H."/>
            <person name="Devos D.P."/>
            <person name="Kaster A.-K."/>
            <person name="Ovreas L."/>
            <person name="Rohde M."/>
            <person name="Galperin M.Y."/>
            <person name="Jogler C."/>
        </authorList>
    </citation>
    <scope>NUCLEOTIDE SEQUENCE [LARGE SCALE GENOMIC DNA]</scope>
    <source>
        <strain evidence="1 2">Pan181</strain>
    </source>
</reference>
<evidence type="ECO:0000313" key="1">
    <source>
        <dbReference type="EMBL" id="QDU55289.1"/>
    </source>
</evidence>
<protein>
    <submittedName>
        <fullName evidence="1">Uncharacterized protein</fullName>
    </submittedName>
</protein>
<accession>A0A518AKN8</accession>
<dbReference type="KEGG" id="amuc:Pan181_14780"/>
<sequence>MLWQNRQGSIRLRYETNRPQAIELTTFLGVPAYSTGAVSDLDIAEHSVSVFVASTRDDRFAGWAIENALRQADSVWIYQQVPEPSSFALSAFAILAACFVGRTIKGAS</sequence>
<evidence type="ECO:0000313" key="2">
    <source>
        <dbReference type="Proteomes" id="UP000315750"/>
    </source>
</evidence>